<name>A0ABQ5B8Y2_9ASTR</name>
<sequence>MSLYEVRMRETAACGVEETKKLYMDQVVDENLLPQAMIDEMMLLLFCLFFITNPRMRTLWNSLLLATGRTHVLSSRRSQLAAVAKDDSVSENASGPMSHQAKLTQEKSDLARCVRLERFKYTSEEGDSSCFRKGGFGGLKATKGNSSLYTLQGEKITSVVLLFRVQRSNSDLNIVVAYASWTYE</sequence>
<dbReference type="Proteomes" id="UP001151760">
    <property type="component" value="Unassembled WGS sequence"/>
</dbReference>
<keyword evidence="2" id="KW-1185">Reference proteome</keyword>
<reference evidence="1" key="2">
    <citation type="submission" date="2022-01" db="EMBL/GenBank/DDBJ databases">
        <authorList>
            <person name="Yamashiro T."/>
            <person name="Shiraishi A."/>
            <person name="Satake H."/>
            <person name="Nakayama K."/>
        </authorList>
    </citation>
    <scope>NUCLEOTIDE SEQUENCE</scope>
</reference>
<evidence type="ECO:0000313" key="1">
    <source>
        <dbReference type="EMBL" id="GJT11290.1"/>
    </source>
</evidence>
<evidence type="ECO:0000313" key="2">
    <source>
        <dbReference type="Proteomes" id="UP001151760"/>
    </source>
</evidence>
<gene>
    <name evidence="1" type="ORF">Tco_0858332</name>
</gene>
<dbReference type="EMBL" id="BQNB010013056">
    <property type="protein sequence ID" value="GJT11290.1"/>
    <property type="molecule type" value="Genomic_DNA"/>
</dbReference>
<reference evidence="1" key="1">
    <citation type="journal article" date="2022" name="Int. J. Mol. Sci.">
        <title>Draft Genome of Tanacetum Coccineum: Genomic Comparison of Closely Related Tanacetum-Family Plants.</title>
        <authorList>
            <person name="Yamashiro T."/>
            <person name="Shiraishi A."/>
            <person name="Nakayama K."/>
            <person name="Satake H."/>
        </authorList>
    </citation>
    <scope>NUCLEOTIDE SEQUENCE</scope>
</reference>
<accession>A0ABQ5B8Y2</accession>
<proteinExistence type="predicted"/>
<protein>
    <submittedName>
        <fullName evidence="1">Uncharacterized protein</fullName>
    </submittedName>
</protein>
<organism evidence="1 2">
    <name type="scientific">Tanacetum coccineum</name>
    <dbReference type="NCBI Taxonomy" id="301880"/>
    <lineage>
        <taxon>Eukaryota</taxon>
        <taxon>Viridiplantae</taxon>
        <taxon>Streptophyta</taxon>
        <taxon>Embryophyta</taxon>
        <taxon>Tracheophyta</taxon>
        <taxon>Spermatophyta</taxon>
        <taxon>Magnoliopsida</taxon>
        <taxon>eudicotyledons</taxon>
        <taxon>Gunneridae</taxon>
        <taxon>Pentapetalae</taxon>
        <taxon>asterids</taxon>
        <taxon>campanulids</taxon>
        <taxon>Asterales</taxon>
        <taxon>Asteraceae</taxon>
        <taxon>Asteroideae</taxon>
        <taxon>Anthemideae</taxon>
        <taxon>Anthemidinae</taxon>
        <taxon>Tanacetum</taxon>
    </lineage>
</organism>
<comment type="caution">
    <text evidence="1">The sequence shown here is derived from an EMBL/GenBank/DDBJ whole genome shotgun (WGS) entry which is preliminary data.</text>
</comment>